<evidence type="ECO:0000256" key="3">
    <source>
        <dbReference type="ARBA" id="ARBA00007222"/>
    </source>
</evidence>
<dbReference type="EC" id="2.4.1.-" evidence="10"/>
<comment type="similarity">
    <text evidence="3 10">Belongs to the glycosyltransferase 39 family.</text>
</comment>
<feature type="transmembrane region" description="Helical" evidence="10">
    <location>
        <begin position="390"/>
        <end position="410"/>
    </location>
</feature>
<dbReference type="Proteomes" id="UP000238634">
    <property type="component" value="Unassembled WGS sequence"/>
</dbReference>
<keyword evidence="4 10" id="KW-0328">Glycosyltransferase</keyword>
<feature type="domain" description="Protein O-mannosyl-transferase C-terminal four TM" evidence="12">
    <location>
        <begin position="278"/>
        <end position="490"/>
    </location>
</feature>
<reference evidence="13 14" key="1">
    <citation type="submission" date="2018-02" db="EMBL/GenBank/DDBJ databases">
        <authorList>
            <person name="Cohen D.B."/>
            <person name="Kent A.D."/>
        </authorList>
    </citation>
    <scope>NUCLEOTIDE SEQUENCE [LARGE SCALE GENOMIC DNA]</scope>
    <source>
        <strain evidence="13 14">ULC007</strain>
    </source>
</reference>
<dbReference type="GO" id="GO:0012505">
    <property type="term" value="C:endomembrane system"/>
    <property type="evidence" value="ECO:0007669"/>
    <property type="project" value="UniProtKB-SubCell"/>
</dbReference>
<evidence type="ECO:0000256" key="4">
    <source>
        <dbReference type="ARBA" id="ARBA00022676"/>
    </source>
</evidence>
<evidence type="ECO:0000313" key="14">
    <source>
        <dbReference type="Proteomes" id="UP000238634"/>
    </source>
</evidence>
<evidence type="ECO:0000259" key="12">
    <source>
        <dbReference type="Pfam" id="PF16192"/>
    </source>
</evidence>
<dbReference type="InterPro" id="IPR032421">
    <property type="entry name" value="PMT_4TMC"/>
</dbReference>
<accession>A0A2T1D9B7</accession>
<dbReference type="InterPro" id="IPR027005">
    <property type="entry name" value="PMT-like"/>
</dbReference>
<evidence type="ECO:0000256" key="10">
    <source>
        <dbReference type="RuleBase" id="RU367007"/>
    </source>
</evidence>
<feature type="transmembrane region" description="Helical" evidence="10">
    <location>
        <begin position="129"/>
        <end position="146"/>
    </location>
</feature>
<dbReference type="InterPro" id="IPR003342">
    <property type="entry name" value="ArnT-like_N"/>
</dbReference>
<keyword evidence="14" id="KW-1185">Reference proteome</keyword>
<evidence type="ECO:0000256" key="7">
    <source>
        <dbReference type="ARBA" id="ARBA00022989"/>
    </source>
</evidence>
<feature type="transmembrane region" description="Helical" evidence="10">
    <location>
        <begin position="248"/>
        <end position="266"/>
    </location>
</feature>
<proteinExistence type="inferred from homology"/>
<reference evidence="13 14" key="2">
    <citation type="submission" date="2018-03" db="EMBL/GenBank/DDBJ databases">
        <title>The ancient ancestry and fast evolution of plastids.</title>
        <authorList>
            <person name="Moore K.R."/>
            <person name="Magnabosco C."/>
            <person name="Momper L."/>
            <person name="Gold D.A."/>
            <person name="Bosak T."/>
            <person name="Fournier G.P."/>
        </authorList>
    </citation>
    <scope>NUCLEOTIDE SEQUENCE [LARGE SCALE GENOMIC DNA]</scope>
    <source>
        <strain evidence="13 14">ULC007</strain>
    </source>
</reference>
<evidence type="ECO:0000259" key="11">
    <source>
        <dbReference type="Pfam" id="PF02366"/>
    </source>
</evidence>
<dbReference type="PANTHER" id="PTHR10050">
    <property type="entry name" value="DOLICHYL-PHOSPHATE-MANNOSE--PROTEIN MANNOSYLTRANSFERASE"/>
    <property type="match status" value="1"/>
</dbReference>
<evidence type="ECO:0000256" key="2">
    <source>
        <dbReference type="ARBA" id="ARBA00004922"/>
    </source>
</evidence>
<name>A0A2T1D9B7_9CYAN</name>
<feature type="transmembrane region" description="Helical" evidence="10">
    <location>
        <begin position="179"/>
        <end position="196"/>
    </location>
</feature>
<feature type="transmembrane region" description="Helical" evidence="10">
    <location>
        <begin position="152"/>
        <end position="172"/>
    </location>
</feature>
<gene>
    <name evidence="13" type="ORF">C7B65_19785</name>
</gene>
<evidence type="ECO:0000256" key="1">
    <source>
        <dbReference type="ARBA" id="ARBA00004127"/>
    </source>
</evidence>
<dbReference type="Pfam" id="PF02366">
    <property type="entry name" value="PMT"/>
    <property type="match status" value="1"/>
</dbReference>
<comment type="function">
    <text evidence="10">Protein O-mannosyltransferase that catalyzes the transfer of a single mannose residue from a polyprenol phospho-mannosyl lipidic donor to the hydroxyl group of selected serine and threonine residues in acceptor proteins.</text>
</comment>
<dbReference type="GO" id="GO:0005886">
    <property type="term" value="C:plasma membrane"/>
    <property type="evidence" value="ECO:0007669"/>
    <property type="project" value="UniProtKB-SubCell"/>
</dbReference>
<evidence type="ECO:0000313" key="13">
    <source>
        <dbReference type="EMBL" id="PSB17056.1"/>
    </source>
</evidence>
<organism evidence="13 14">
    <name type="scientific">Phormidesmis priestleyi ULC007</name>
    <dbReference type="NCBI Taxonomy" id="1920490"/>
    <lineage>
        <taxon>Bacteria</taxon>
        <taxon>Bacillati</taxon>
        <taxon>Cyanobacteriota</taxon>
        <taxon>Cyanophyceae</taxon>
        <taxon>Leptolyngbyales</taxon>
        <taxon>Leptolyngbyaceae</taxon>
        <taxon>Phormidesmis</taxon>
    </lineage>
</organism>
<dbReference type="AlphaFoldDB" id="A0A2T1D9B7"/>
<feature type="transmembrane region" description="Helical" evidence="10">
    <location>
        <begin position="355"/>
        <end position="378"/>
    </location>
</feature>
<feature type="transmembrane region" description="Helical" evidence="10">
    <location>
        <begin position="14"/>
        <end position="33"/>
    </location>
</feature>
<dbReference type="Pfam" id="PF16192">
    <property type="entry name" value="PMT_4TMC"/>
    <property type="match status" value="1"/>
</dbReference>
<sequence length="503" mass="57430">MSGFTKPIEQNKSGLWLGLFGLWVGSLCLRFWGLGRFNALVFDEVYYVKFAHNYLTHTPFFDGHPPLSKYLIAIGIWIGNQLPVGKDTVNSLAGSPLSTWSYRWLNALTGSFIPLVVAAIAYQLSHRRSYALIAGLFAAADGLFLVESRYALNNVYLVIFGLLGQWFFLKALDAPGRKWLLWMALAGLFFGASASIKWNGLWFLLGAYLLWGIALAIRLVRQMRRSATPLPDPFANTPLYRLARLNSFYLLLSLGAVPAIFYRLIWIPHLNLSRDFGFWEVQNQILSYHERVGSGANIHPYCSTWVSWIWMQRPVAYFYQVTSSLTAPIPTRGTASAITSGSVIYDVHAMGNPVLWWFSTGAIALLIWILLENLNALLSPIETLTPRQQIGLLPIQEVWIVLFLVVNYAANLLPWVRVTRCVFLYHYMGSAVFASLALAWLVDRWFRSNTPRLRRLANWTIVLVLVGFVFWMPVYLGLPLMGWQYNLRMWQIAIGNFWLLRWI</sequence>
<keyword evidence="5 10" id="KW-0808">Transferase</keyword>
<comment type="pathway">
    <text evidence="2 10">Protein modification; protein glycosylation.</text>
</comment>
<comment type="caution">
    <text evidence="13">The sequence shown here is derived from an EMBL/GenBank/DDBJ whole genome shotgun (WGS) entry which is preliminary data.</text>
</comment>
<keyword evidence="7 10" id="KW-1133">Transmembrane helix</keyword>
<comment type="subcellular location">
    <subcellularLocation>
        <location evidence="10">Cell membrane</location>
    </subcellularLocation>
    <subcellularLocation>
        <location evidence="1">Endomembrane system</location>
        <topology evidence="1">Multi-pass membrane protein</topology>
    </subcellularLocation>
</comment>
<feature type="transmembrane region" description="Helical" evidence="10">
    <location>
        <begin position="104"/>
        <end position="122"/>
    </location>
</feature>
<dbReference type="STRING" id="1920490.GCA_001895925_01969"/>
<dbReference type="RefSeq" id="WP_073074381.1">
    <property type="nucleotide sequence ID" value="NZ_MPPI01000035.1"/>
</dbReference>
<evidence type="ECO:0000256" key="9">
    <source>
        <dbReference type="ARBA" id="ARBA00093617"/>
    </source>
</evidence>
<evidence type="ECO:0000256" key="6">
    <source>
        <dbReference type="ARBA" id="ARBA00022692"/>
    </source>
</evidence>
<dbReference type="PANTHER" id="PTHR10050:SF46">
    <property type="entry name" value="PROTEIN O-MANNOSYL-TRANSFERASE 2"/>
    <property type="match status" value="1"/>
</dbReference>
<evidence type="ECO:0000256" key="5">
    <source>
        <dbReference type="ARBA" id="ARBA00022679"/>
    </source>
</evidence>
<dbReference type="UniPathway" id="UPA00378"/>
<feature type="transmembrane region" description="Helical" evidence="10">
    <location>
        <begin position="422"/>
        <end position="442"/>
    </location>
</feature>
<dbReference type="EMBL" id="PVWG01000033">
    <property type="protein sequence ID" value="PSB17056.1"/>
    <property type="molecule type" value="Genomic_DNA"/>
</dbReference>
<dbReference type="GO" id="GO:0004169">
    <property type="term" value="F:dolichyl-phosphate-mannose-protein mannosyltransferase activity"/>
    <property type="evidence" value="ECO:0007669"/>
    <property type="project" value="UniProtKB-UniRule"/>
</dbReference>
<feature type="transmembrane region" description="Helical" evidence="10">
    <location>
        <begin position="456"/>
        <end position="476"/>
    </location>
</feature>
<feature type="transmembrane region" description="Helical" evidence="10">
    <location>
        <begin position="202"/>
        <end position="220"/>
    </location>
</feature>
<feature type="domain" description="ArnT-like N-terminal" evidence="11">
    <location>
        <begin position="26"/>
        <end position="228"/>
    </location>
</feature>
<evidence type="ECO:0000256" key="8">
    <source>
        <dbReference type="ARBA" id="ARBA00023136"/>
    </source>
</evidence>
<keyword evidence="10" id="KW-1003">Cell membrane</keyword>
<protein>
    <recommendedName>
        <fullName evidence="9 10">Polyprenol-phosphate-mannose--protein mannosyltransferase</fullName>
        <ecNumber evidence="10">2.4.1.-</ecNumber>
    </recommendedName>
</protein>
<dbReference type="OrthoDB" id="9776737at2"/>
<keyword evidence="8 10" id="KW-0472">Membrane</keyword>
<keyword evidence="6 10" id="KW-0812">Transmembrane</keyword>